<dbReference type="PANTHER" id="PTHR21599">
    <property type="entry name" value="GLYCERATE KINASE"/>
    <property type="match status" value="1"/>
</dbReference>
<comment type="similarity">
    <text evidence="1 4">Belongs to the glycerate kinase type-1 family.</text>
</comment>
<evidence type="ECO:0000256" key="1">
    <source>
        <dbReference type="ARBA" id="ARBA00006284"/>
    </source>
</evidence>
<dbReference type="Pfam" id="PF02595">
    <property type="entry name" value="Gly_kinase"/>
    <property type="match status" value="1"/>
</dbReference>
<dbReference type="GO" id="GO:0031388">
    <property type="term" value="P:organic acid phosphorylation"/>
    <property type="evidence" value="ECO:0007669"/>
    <property type="project" value="UniProtKB-UniRule"/>
</dbReference>
<dbReference type="InterPro" id="IPR004381">
    <property type="entry name" value="Glycerate_kinase"/>
</dbReference>
<dbReference type="NCBIfam" id="TIGR00045">
    <property type="entry name" value="glycerate kinase"/>
    <property type="match status" value="1"/>
</dbReference>
<dbReference type="Gene3D" id="3.90.1510.10">
    <property type="entry name" value="Glycerate kinase, domain 2"/>
    <property type="match status" value="1"/>
</dbReference>
<name>A0AAN0YMD1_PARTM</name>
<protein>
    <submittedName>
        <fullName evidence="5">Glycerate kinase</fullName>
    </submittedName>
</protein>
<sequence length="378" mass="40091">MSKTFVLAPDSFKGSMTAKEVCVAMEKGIKKVYPDANCIHVPMADGGEGTVQSLVDATNGKIFEVEVTGPLGNKVTAKYGIMGDNETAVIEMAEASGIQYVTNETKNPMVTTTYGTGELIRACLDKGIKKIIIGIGGSATNDGGAGMAEALGVKFLDRHGNQLPRGGGYLDQLSEIDISNLDPRLKEVSIFVACDVTNPLCGENGASYVFGPQKGATEEMVRILDRNLSHYADVVKKQLGKDVKNIPGAGAAGGLGAGLLIFTQATLQKGIDLVIEYSQLRSKIKDADYVFTGEGGIDFQTQYGKTPYGVAKVAKEFNKKVIAIAGHIGEGIDVLYDKGIDAIFGIIPEAGSLDKILKDGAKNVERTCENIARLIKMI</sequence>
<evidence type="ECO:0000256" key="3">
    <source>
        <dbReference type="ARBA" id="ARBA00022777"/>
    </source>
</evidence>
<dbReference type="Gene3D" id="3.40.50.10350">
    <property type="entry name" value="Glycerate kinase, domain 1"/>
    <property type="match status" value="1"/>
</dbReference>
<dbReference type="Proteomes" id="UP000093052">
    <property type="component" value="Chromosome"/>
</dbReference>
<dbReference type="InterPro" id="IPR036129">
    <property type="entry name" value="Glycerate_kinase_sf"/>
</dbReference>
<keyword evidence="6" id="KW-1185">Reference proteome</keyword>
<accession>A0AAN0YMD1</accession>
<dbReference type="RefSeq" id="WP_003253553.1">
    <property type="nucleotide sequence ID" value="NZ_CP012712.1"/>
</dbReference>
<gene>
    <name evidence="5" type="ORF">BCV53_04045</name>
</gene>
<dbReference type="GO" id="GO:0008887">
    <property type="term" value="F:glycerate kinase activity"/>
    <property type="evidence" value="ECO:0007669"/>
    <property type="project" value="UniProtKB-UniRule"/>
</dbReference>
<reference evidence="6" key="1">
    <citation type="journal article" date="2016" name="Genome Announc.">
        <title>Complete Genome Sequence of Geobacillus thermoglucosidasius NCIMB 11955, the Progenitor of a Bioethanol Production Strain.</title>
        <authorList>
            <person name="Sheng L."/>
            <person name="Zhang Y."/>
            <person name="Minton N.P."/>
        </authorList>
    </citation>
    <scope>NUCLEOTIDE SEQUENCE [LARGE SCALE GENOMIC DNA]</scope>
    <source>
        <strain evidence="6">NCIMB 11955</strain>
    </source>
</reference>
<keyword evidence="2 4" id="KW-0808">Transferase</keyword>
<dbReference type="AlphaFoldDB" id="A0AAN0YMD1"/>
<proteinExistence type="inferred from homology"/>
<dbReference type="InterPro" id="IPR018197">
    <property type="entry name" value="Glycerate_kinase_RE-like"/>
</dbReference>
<dbReference type="KEGG" id="ptl:AOT13_04030"/>
<dbReference type="PANTHER" id="PTHR21599:SF0">
    <property type="entry name" value="GLYCERATE KINASE"/>
    <property type="match status" value="1"/>
</dbReference>
<evidence type="ECO:0000256" key="4">
    <source>
        <dbReference type="PIRNR" id="PIRNR006078"/>
    </source>
</evidence>
<dbReference type="InterPro" id="IPR018193">
    <property type="entry name" value="Glyc_kinase_flavodox-like_fold"/>
</dbReference>
<dbReference type="PIRSF" id="PIRSF006078">
    <property type="entry name" value="GlxK"/>
    <property type="match status" value="1"/>
</dbReference>
<evidence type="ECO:0000313" key="5">
    <source>
        <dbReference type="EMBL" id="ANZ29346.1"/>
    </source>
</evidence>
<dbReference type="GeneID" id="56924641"/>
<organism evidence="5 6">
    <name type="scientific">Parageobacillus thermoglucosidasius</name>
    <name type="common">Geobacillus thermoglucosidasius</name>
    <dbReference type="NCBI Taxonomy" id="1426"/>
    <lineage>
        <taxon>Bacteria</taxon>
        <taxon>Bacillati</taxon>
        <taxon>Bacillota</taxon>
        <taxon>Bacilli</taxon>
        <taxon>Bacillales</taxon>
        <taxon>Anoxybacillaceae</taxon>
        <taxon>Parageobacillus</taxon>
    </lineage>
</organism>
<keyword evidence="3 4" id="KW-0418">Kinase</keyword>
<evidence type="ECO:0000256" key="2">
    <source>
        <dbReference type="ARBA" id="ARBA00022679"/>
    </source>
</evidence>
<evidence type="ECO:0000313" key="6">
    <source>
        <dbReference type="Proteomes" id="UP000093052"/>
    </source>
</evidence>
<dbReference type="SUPFAM" id="SSF110738">
    <property type="entry name" value="Glycerate kinase I"/>
    <property type="match status" value="1"/>
</dbReference>
<dbReference type="EMBL" id="CP016622">
    <property type="protein sequence ID" value="ANZ29346.1"/>
    <property type="molecule type" value="Genomic_DNA"/>
</dbReference>